<keyword evidence="4" id="KW-1185">Reference proteome</keyword>
<dbReference type="PANTHER" id="PTHR13420:SF7">
    <property type="entry name" value="UPF0235 PROTEIN C15ORF40"/>
    <property type="match status" value="1"/>
</dbReference>
<dbReference type="InterPro" id="IPR036591">
    <property type="entry name" value="YggU-like_sf"/>
</dbReference>
<dbReference type="SMART" id="SM01152">
    <property type="entry name" value="DUF167"/>
    <property type="match status" value="1"/>
</dbReference>
<gene>
    <name evidence="3" type="ORF">P73_3600</name>
</gene>
<sequence length="90" mass="9895">MDKAELRTRLEAAVEDGHLAVRVTPKASRNAVTVEDGQVRVYVTTVPEAGRATRDVVKLLAKALGVAKIRLTLVRGETARDKLFRLDRDA</sequence>
<dbReference type="AlphaFoldDB" id="A0A0B5E4M8"/>
<name>A0A0B5E4M8_9RHOB</name>
<dbReference type="Proteomes" id="UP000031521">
    <property type="component" value="Chromosome"/>
</dbReference>
<dbReference type="STRING" id="1208324.P73_3600"/>
<evidence type="ECO:0000256" key="1">
    <source>
        <dbReference type="ARBA" id="ARBA00010364"/>
    </source>
</evidence>
<dbReference type="OrthoDB" id="3176309at2"/>
<dbReference type="PANTHER" id="PTHR13420">
    <property type="entry name" value="UPF0235 PROTEIN C15ORF40"/>
    <property type="match status" value="1"/>
</dbReference>
<reference evidence="3 4" key="1">
    <citation type="journal article" date="2014" name="Int. J. Syst. Evol. Microbiol.">
        <title>Celeribacter indicus sp. nov., a polycyclic aromatic hydrocarbon-degrading bacterium from deep-sea sediment and reclassification of Huaishuia halophila as Celeribacter halophilus comb. nov.</title>
        <authorList>
            <person name="Lai Q."/>
            <person name="Cao J."/>
            <person name="Yuan J."/>
            <person name="Li F."/>
            <person name="Shao Z."/>
        </authorList>
    </citation>
    <scope>NUCLEOTIDE SEQUENCE [LARGE SCALE GENOMIC DNA]</scope>
    <source>
        <strain evidence="3">P73</strain>
    </source>
</reference>
<evidence type="ECO:0000313" key="3">
    <source>
        <dbReference type="EMBL" id="AJE48315.1"/>
    </source>
</evidence>
<evidence type="ECO:0000313" key="4">
    <source>
        <dbReference type="Proteomes" id="UP000031521"/>
    </source>
</evidence>
<dbReference type="EMBL" id="CP004393">
    <property type="protein sequence ID" value="AJE48315.1"/>
    <property type="molecule type" value="Genomic_DNA"/>
</dbReference>
<comment type="similarity">
    <text evidence="1 2">Belongs to the UPF0235 family.</text>
</comment>
<dbReference type="GO" id="GO:0005737">
    <property type="term" value="C:cytoplasm"/>
    <property type="evidence" value="ECO:0007669"/>
    <property type="project" value="TreeGrafter"/>
</dbReference>
<organism evidence="3 4">
    <name type="scientific">Celeribacter indicus</name>
    <dbReference type="NCBI Taxonomy" id="1208324"/>
    <lineage>
        <taxon>Bacteria</taxon>
        <taxon>Pseudomonadati</taxon>
        <taxon>Pseudomonadota</taxon>
        <taxon>Alphaproteobacteria</taxon>
        <taxon>Rhodobacterales</taxon>
        <taxon>Roseobacteraceae</taxon>
        <taxon>Celeribacter</taxon>
    </lineage>
</organism>
<dbReference type="InterPro" id="IPR003746">
    <property type="entry name" value="DUF167"/>
</dbReference>
<evidence type="ECO:0000256" key="2">
    <source>
        <dbReference type="HAMAP-Rule" id="MF_00634"/>
    </source>
</evidence>
<dbReference type="Pfam" id="PF02594">
    <property type="entry name" value="DUF167"/>
    <property type="match status" value="1"/>
</dbReference>
<protein>
    <recommendedName>
        <fullName evidence="2">UPF0235 protein P73_3600</fullName>
    </recommendedName>
</protein>
<dbReference type="HOGENOM" id="CLU_130694_3_2_5"/>
<dbReference type="Gene3D" id="3.30.1200.10">
    <property type="entry name" value="YggU-like"/>
    <property type="match status" value="1"/>
</dbReference>
<dbReference type="SUPFAM" id="SSF69786">
    <property type="entry name" value="YggU-like"/>
    <property type="match status" value="1"/>
</dbReference>
<dbReference type="KEGG" id="cid:P73_3600"/>
<dbReference type="HAMAP" id="MF_00634">
    <property type="entry name" value="UPF0235"/>
    <property type="match status" value="1"/>
</dbReference>
<proteinExistence type="inferred from homology"/>
<accession>A0A0B5E4M8</accession>
<dbReference type="NCBIfam" id="TIGR00251">
    <property type="entry name" value="DUF167 family protein"/>
    <property type="match status" value="1"/>
</dbReference>
<dbReference type="RefSeq" id="WP_043870670.1">
    <property type="nucleotide sequence ID" value="NZ_CP004393.1"/>
</dbReference>